<dbReference type="InterPro" id="IPR003593">
    <property type="entry name" value="AAA+_ATPase"/>
</dbReference>
<dbReference type="PANTHER" id="PTHR46082">
    <property type="entry name" value="ATP/GTP-BINDING PROTEIN-RELATED"/>
    <property type="match status" value="1"/>
</dbReference>
<dbReference type="Pfam" id="PF00931">
    <property type="entry name" value="NB-ARC"/>
    <property type="match status" value="1"/>
</dbReference>
<feature type="domain" description="AAA+ ATPase" evidence="2">
    <location>
        <begin position="363"/>
        <end position="502"/>
    </location>
</feature>
<dbReference type="InterPro" id="IPR019734">
    <property type="entry name" value="TPR_rpt"/>
</dbReference>
<dbReference type="OrthoDB" id="1658288at2759"/>
<dbReference type="VEuPathDB" id="FungiDB:ASPBRDRAFT_205284"/>
<dbReference type="PROSITE" id="PS50005">
    <property type="entry name" value="TPR"/>
    <property type="match status" value="1"/>
</dbReference>
<proteinExistence type="predicted"/>
<organism evidence="3 4">
    <name type="scientific">Aspergillus brasiliensis (strain CBS 101740 / IMI 381727 / IBT 21946)</name>
    <dbReference type="NCBI Taxonomy" id="767769"/>
    <lineage>
        <taxon>Eukaryota</taxon>
        <taxon>Fungi</taxon>
        <taxon>Dikarya</taxon>
        <taxon>Ascomycota</taxon>
        <taxon>Pezizomycotina</taxon>
        <taxon>Eurotiomycetes</taxon>
        <taxon>Eurotiomycetidae</taxon>
        <taxon>Eurotiales</taxon>
        <taxon>Aspergillaceae</taxon>
        <taxon>Aspergillus</taxon>
        <taxon>Aspergillus subgen. Circumdati</taxon>
    </lineage>
</organism>
<reference evidence="4" key="1">
    <citation type="journal article" date="2017" name="Genome Biol.">
        <title>Comparative genomics reveals high biological diversity and specific adaptations in the industrially and medically important fungal genus Aspergillus.</title>
        <authorList>
            <person name="de Vries R.P."/>
            <person name="Riley R."/>
            <person name="Wiebenga A."/>
            <person name="Aguilar-Osorio G."/>
            <person name="Amillis S."/>
            <person name="Uchima C.A."/>
            <person name="Anderluh G."/>
            <person name="Asadollahi M."/>
            <person name="Askin M."/>
            <person name="Barry K."/>
            <person name="Battaglia E."/>
            <person name="Bayram O."/>
            <person name="Benocci T."/>
            <person name="Braus-Stromeyer S.A."/>
            <person name="Caldana C."/>
            <person name="Canovas D."/>
            <person name="Cerqueira G.C."/>
            <person name="Chen F."/>
            <person name="Chen W."/>
            <person name="Choi C."/>
            <person name="Clum A."/>
            <person name="Dos Santos R.A."/>
            <person name="Damasio A.R."/>
            <person name="Diallinas G."/>
            <person name="Emri T."/>
            <person name="Fekete E."/>
            <person name="Flipphi M."/>
            <person name="Freyberg S."/>
            <person name="Gallo A."/>
            <person name="Gournas C."/>
            <person name="Habgood R."/>
            <person name="Hainaut M."/>
            <person name="Harispe M.L."/>
            <person name="Henrissat B."/>
            <person name="Hilden K.S."/>
            <person name="Hope R."/>
            <person name="Hossain A."/>
            <person name="Karabika E."/>
            <person name="Karaffa L."/>
            <person name="Karanyi Z."/>
            <person name="Krasevec N."/>
            <person name="Kuo A."/>
            <person name="Kusch H."/>
            <person name="LaButti K."/>
            <person name="Lagendijk E.L."/>
            <person name="Lapidus A."/>
            <person name="Levasseur A."/>
            <person name="Lindquist E."/>
            <person name="Lipzen A."/>
            <person name="Logrieco A.F."/>
            <person name="MacCabe A."/>
            <person name="Maekelae M.R."/>
            <person name="Malavazi I."/>
            <person name="Melin P."/>
            <person name="Meyer V."/>
            <person name="Mielnichuk N."/>
            <person name="Miskei M."/>
            <person name="Molnar A.P."/>
            <person name="Mule G."/>
            <person name="Ngan C.Y."/>
            <person name="Orejas M."/>
            <person name="Orosz E."/>
            <person name="Ouedraogo J.P."/>
            <person name="Overkamp K.M."/>
            <person name="Park H.-S."/>
            <person name="Perrone G."/>
            <person name="Piumi F."/>
            <person name="Punt P.J."/>
            <person name="Ram A.F."/>
            <person name="Ramon A."/>
            <person name="Rauscher S."/>
            <person name="Record E."/>
            <person name="Riano-Pachon D.M."/>
            <person name="Robert V."/>
            <person name="Roehrig J."/>
            <person name="Ruller R."/>
            <person name="Salamov A."/>
            <person name="Salih N.S."/>
            <person name="Samson R.A."/>
            <person name="Sandor E."/>
            <person name="Sanguinetti M."/>
            <person name="Schuetze T."/>
            <person name="Sepcic K."/>
            <person name="Shelest E."/>
            <person name="Sherlock G."/>
            <person name="Sophianopoulou V."/>
            <person name="Squina F.M."/>
            <person name="Sun H."/>
            <person name="Susca A."/>
            <person name="Todd R.B."/>
            <person name="Tsang A."/>
            <person name="Unkles S.E."/>
            <person name="van de Wiele N."/>
            <person name="van Rossen-Uffink D."/>
            <person name="Oliveira J.V."/>
            <person name="Vesth T.C."/>
            <person name="Visser J."/>
            <person name="Yu J.-H."/>
            <person name="Zhou M."/>
            <person name="Andersen M.R."/>
            <person name="Archer D.B."/>
            <person name="Baker S.E."/>
            <person name="Benoit I."/>
            <person name="Brakhage A.A."/>
            <person name="Braus G.H."/>
            <person name="Fischer R."/>
            <person name="Frisvad J.C."/>
            <person name="Goldman G.H."/>
            <person name="Houbraken J."/>
            <person name="Oakley B."/>
            <person name="Pocsi I."/>
            <person name="Scazzocchio C."/>
            <person name="Seiboth B."/>
            <person name="vanKuyk P.A."/>
            <person name="Wortman J."/>
            <person name="Dyer P.S."/>
            <person name="Grigoriev I.V."/>
        </authorList>
    </citation>
    <scope>NUCLEOTIDE SEQUENCE [LARGE SCALE GENOMIC DNA]</scope>
    <source>
        <strain evidence="4">CBS 101740 / IMI 381727 / IBT 21946</strain>
    </source>
</reference>
<dbReference type="GO" id="GO:0043531">
    <property type="term" value="F:ADP binding"/>
    <property type="evidence" value="ECO:0007669"/>
    <property type="project" value="InterPro"/>
</dbReference>
<dbReference type="AlphaFoldDB" id="A0A1L9UU83"/>
<evidence type="ECO:0000259" key="2">
    <source>
        <dbReference type="SMART" id="SM00382"/>
    </source>
</evidence>
<accession>A0A1L9UU83</accession>
<dbReference type="InterPro" id="IPR011990">
    <property type="entry name" value="TPR-like_helical_dom_sf"/>
</dbReference>
<dbReference type="PANTHER" id="PTHR46082:SF6">
    <property type="entry name" value="AAA+ ATPASE DOMAIN-CONTAINING PROTEIN-RELATED"/>
    <property type="match status" value="1"/>
</dbReference>
<evidence type="ECO:0000256" key="1">
    <source>
        <dbReference type="PROSITE-ProRule" id="PRU00339"/>
    </source>
</evidence>
<dbReference type="Proteomes" id="UP000184499">
    <property type="component" value="Unassembled WGS sequence"/>
</dbReference>
<evidence type="ECO:0000313" key="4">
    <source>
        <dbReference type="Proteomes" id="UP000184499"/>
    </source>
</evidence>
<dbReference type="SUPFAM" id="SSF53474">
    <property type="entry name" value="alpha/beta-Hydrolases"/>
    <property type="match status" value="1"/>
</dbReference>
<keyword evidence="4" id="KW-1185">Reference proteome</keyword>
<dbReference type="InterPro" id="IPR002182">
    <property type="entry name" value="NB-ARC"/>
</dbReference>
<dbReference type="InterPro" id="IPR027417">
    <property type="entry name" value="P-loop_NTPase"/>
</dbReference>
<dbReference type="SMART" id="SM00028">
    <property type="entry name" value="TPR"/>
    <property type="match status" value="5"/>
</dbReference>
<keyword evidence="1" id="KW-0802">TPR repeat</keyword>
<dbReference type="RefSeq" id="XP_067482545.1">
    <property type="nucleotide sequence ID" value="XM_067621734.1"/>
</dbReference>
<dbReference type="SMART" id="SM00382">
    <property type="entry name" value="AAA"/>
    <property type="match status" value="1"/>
</dbReference>
<dbReference type="OMA" id="RMVHQIV"/>
<name>A0A1L9UU83_ASPBC</name>
<dbReference type="EMBL" id="KV878681">
    <property type="protein sequence ID" value="OJJ75298.1"/>
    <property type="molecule type" value="Genomic_DNA"/>
</dbReference>
<dbReference type="Gene3D" id="3.40.50.1820">
    <property type="entry name" value="alpha/beta hydrolase"/>
    <property type="match status" value="1"/>
</dbReference>
<feature type="repeat" description="TPR" evidence="1">
    <location>
        <begin position="933"/>
        <end position="966"/>
    </location>
</feature>
<dbReference type="Gene3D" id="3.40.50.300">
    <property type="entry name" value="P-loop containing nucleotide triphosphate hydrolases"/>
    <property type="match status" value="1"/>
</dbReference>
<dbReference type="InterPro" id="IPR029058">
    <property type="entry name" value="AB_hydrolase_fold"/>
</dbReference>
<dbReference type="SUPFAM" id="SSF52540">
    <property type="entry name" value="P-loop containing nucleoside triphosphate hydrolases"/>
    <property type="match status" value="1"/>
</dbReference>
<evidence type="ECO:0000313" key="3">
    <source>
        <dbReference type="EMBL" id="OJJ75298.1"/>
    </source>
</evidence>
<dbReference type="InterPro" id="IPR053137">
    <property type="entry name" value="NLR-like"/>
</dbReference>
<dbReference type="SUPFAM" id="SSF48452">
    <property type="entry name" value="TPR-like"/>
    <property type="match status" value="1"/>
</dbReference>
<gene>
    <name evidence="3" type="ORF">ASPBRDRAFT_205284</name>
</gene>
<dbReference type="STRING" id="767769.A0A1L9UU83"/>
<dbReference type="Gene3D" id="1.25.40.10">
    <property type="entry name" value="Tetratricopeptide repeat domain"/>
    <property type="match status" value="1"/>
</dbReference>
<sequence length="990" mass="113314">MKRPFWTPSKKQRRKRKEVYLDDVPSEIVGALKLVSEPPRDQNYDMNIVAIHGLETTSNRTWVYKKDGSRMEWLKDSNMLPKVVPSARIYTYDWEANFYKESTTQTLHEQAISLLSHLKDKLGSEPKPILFIASCFGGLVLAKALRQADTQTGSYQKILLSTIGIVFLATPFKGTTVANVARLQVSIGRFLGEWSSRSLITRLDGSDELLKELRIDFGKTIEDSRVNMPIAYFYETRETELLRRLFPPCLANAVSPFFFRITRRILVEQSSACLVADHNGISLSLTHSNMNKFSGPGDANYDKVRMKIKELVDKRWQTLDNRKESSRKAFRLLPNRTISEFIGRKKELEDILGRADHVDTPQAHRLTVITGLEGIGKTELALEAAYRIAEKHADWAIFWISGNSYANFKEGYCQIAECLEVDAGSEDVIRLVNEKLRKRPARWLLVIDEVDNTTKGGPEGKGWELTKEMLPQGQQGFILITTGSRRIAGQIFTEPIRLLSMDEDDAIQLLRLPLQNDSLSGLLDSPNDQREFVKFLTYLPLAIKLASNYMATTETSVRSYLKLCHEGDKRMIRTLFQGYSDHNREGQASRLAVSTTWLISLNRIRDEYPNCVKCLEQMAFYHSKNIPIGILLNESAETVDVWEVIDVLVGYSFVSKHRDQNCVDIHQLVQLAMKEWLTKRQGPSTGATSAINNLLASLPFPTQQTEKKWRESIRHAEEALKYKDESVYDYSTWRLLYMVGQANFLFREDKKAKEYHERARKMESLQIANKENPALVSRYQGKYEQAEKEYRKEIKGGSQIKDQITTLTIKKNLACTFLIQGKHEAARDEYQQAYDTEKELLGKDHPSTLSTMDSLAFVLKSQGKREDAKELYRKVLEAKKKRLGKDNLSTVTSMYNLAMMYQHEGDIIQAEELHQEALQWRISLLGKDHPSLLSSYENLALVFERQGNYKDAVKMLEKTVELKNKTLGARHPSTARSEDDLTLVRASNSF</sequence>
<dbReference type="Pfam" id="PF13424">
    <property type="entry name" value="TPR_12"/>
    <property type="match status" value="2"/>
</dbReference>
<protein>
    <recommendedName>
        <fullName evidence="2">AAA+ ATPase domain-containing protein</fullName>
    </recommendedName>
</protein>
<dbReference type="GeneID" id="93574222"/>